<evidence type="ECO:0000313" key="2">
    <source>
        <dbReference type="EMBL" id="OWJ82380.1"/>
    </source>
</evidence>
<dbReference type="AlphaFoldDB" id="A0A212ALI4"/>
<organism evidence="2 3">
    <name type="scientific">Haematobacter missouriensis</name>
    <dbReference type="NCBI Taxonomy" id="366616"/>
    <lineage>
        <taxon>Bacteria</taxon>
        <taxon>Pseudomonadati</taxon>
        <taxon>Pseudomonadota</taxon>
        <taxon>Alphaproteobacteria</taxon>
        <taxon>Rhodobacterales</taxon>
        <taxon>Paracoccaceae</taxon>
        <taxon>Haematobacter</taxon>
    </lineage>
</organism>
<name>A0A212ALI4_9RHOB</name>
<dbReference type="RefSeq" id="WP_035747409.1">
    <property type="nucleotide sequence ID" value="NZ_CALUEG010000047.1"/>
</dbReference>
<reference evidence="2 4" key="1">
    <citation type="submission" date="2016-11" db="EMBL/GenBank/DDBJ databases">
        <title>Comparison of Traditional DNA-DNA Hybridization with In Silico Genomic Analysis.</title>
        <authorList>
            <person name="Nicholson A.C."/>
            <person name="Sammons S."/>
            <person name="Humrighouse B.W."/>
            <person name="Graziano J."/>
            <person name="Lasker B."/>
            <person name="Whitney A.M."/>
            <person name="Mcquiston J.R."/>
        </authorList>
    </citation>
    <scope>NUCLEOTIDE SEQUENCE [LARGE SCALE GENOMIC DNA]</scope>
    <source>
        <strain evidence="1 4">H1892</strain>
        <strain evidence="2">H2381</strain>
    </source>
</reference>
<gene>
    <name evidence="2" type="ORF">CDV52_14860</name>
    <name evidence="1" type="ORF">CDV53_13560</name>
</gene>
<sequence length="104" mass="12073">MSHSIDIDAIFIEDRCNPPTERCLPWRETKSGISVVVEPKPHWADDLRVFRLDRREYCFYADWLADGCRARFYGHIDTCGADLLLKARTMLAREIADGLWDEVA</sequence>
<comment type="caution">
    <text evidence="2">The sequence shown here is derived from an EMBL/GenBank/DDBJ whole genome shotgun (WGS) entry which is preliminary data.</text>
</comment>
<evidence type="ECO:0000313" key="3">
    <source>
        <dbReference type="Proteomes" id="UP000196640"/>
    </source>
</evidence>
<accession>A0A212ALI4</accession>
<evidence type="ECO:0000313" key="4">
    <source>
        <dbReference type="Proteomes" id="UP000214673"/>
    </source>
</evidence>
<dbReference type="OrthoDB" id="7363631at2"/>
<dbReference type="Proteomes" id="UP000214673">
    <property type="component" value="Unassembled WGS sequence"/>
</dbReference>
<reference evidence="3" key="2">
    <citation type="submission" date="2016-11" db="EMBL/GenBank/DDBJ databases">
        <title>Comparison of Traditional DNA-DNA Hybridization with In Silico Genomic Analysis.</title>
        <authorList>
            <person name="Nicholson A.C."/>
            <person name="Humrighouse B.W."/>
            <person name="Graziano J."/>
            <person name="Lasker B."/>
            <person name="Whitney A.M."/>
            <person name="Mcquiston J.R."/>
            <person name="Bell M."/>
        </authorList>
    </citation>
    <scope>NUCLEOTIDE SEQUENCE [LARGE SCALE GENOMIC DNA]</scope>
    <source>
        <strain evidence="3">H2381</strain>
    </source>
</reference>
<evidence type="ECO:0000313" key="1">
    <source>
        <dbReference type="EMBL" id="OWJ74472.1"/>
    </source>
</evidence>
<dbReference type="Proteomes" id="UP000196640">
    <property type="component" value="Unassembled WGS sequence"/>
</dbReference>
<proteinExistence type="predicted"/>
<keyword evidence="4" id="KW-1185">Reference proteome</keyword>
<protein>
    <submittedName>
        <fullName evidence="2">Uncharacterized protein</fullName>
    </submittedName>
</protein>
<dbReference type="EMBL" id="NIPV01000063">
    <property type="protein sequence ID" value="OWJ74472.1"/>
    <property type="molecule type" value="Genomic_DNA"/>
</dbReference>
<dbReference type="EMBL" id="NIPX01000027">
    <property type="protein sequence ID" value="OWJ82380.1"/>
    <property type="molecule type" value="Genomic_DNA"/>
</dbReference>